<reference evidence="4" key="1">
    <citation type="journal article" date="2019" name="Int. J. Syst. Evol. Microbiol.">
        <title>The Global Catalogue of Microorganisms (GCM) 10K type strain sequencing project: providing services to taxonomists for standard genome sequencing and annotation.</title>
        <authorList>
            <consortium name="The Broad Institute Genomics Platform"/>
            <consortium name="The Broad Institute Genome Sequencing Center for Infectious Disease"/>
            <person name="Wu L."/>
            <person name="Ma J."/>
        </authorList>
    </citation>
    <scope>NUCLEOTIDE SEQUENCE [LARGE SCALE GENOMIC DNA]</scope>
    <source>
        <strain evidence="4">JCM 19635</strain>
    </source>
</reference>
<gene>
    <name evidence="3" type="ORF">ACFQT0_28105</name>
</gene>
<evidence type="ECO:0000259" key="2">
    <source>
        <dbReference type="Pfam" id="PF00892"/>
    </source>
</evidence>
<accession>A0ABW2UEE8</accession>
<dbReference type="EMBL" id="JBHTEK010000004">
    <property type="protein sequence ID" value="MFC7670821.1"/>
    <property type="molecule type" value="Genomic_DNA"/>
</dbReference>
<keyword evidence="1" id="KW-0472">Membrane</keyword>
<proteinExistence type="predicted"/>
<keyword evidence="4" id="KW-1185">Reference proteome</keyword>
<sequence length="149" mass="16173">MWWIYALLSAVFAALTAVLAKIGIKGVDSNLATAIRTVVILVLAWGIVYFRGGLEHIGDLTRTNWIFIGLSGLATGLSWIFYFRALQLGKVSQVAPVDKLSVAIAIVLSVVFLGEKLTWHTGLGAAMIIGGTLVLIFKPYPPSCFRYAF</sequence>
<dbReference type="SUPFAM" id="SSF103481">
    <property type="entry name" value="Multidrug resistance efflux transporter EmrE"/>
    <property type="match status" value="1"/>
</dbReference>
<evidence type="ECO:0000256" key="1">
    <source>
        <dbReference type="SAM" id="Phobius"/>
    </source>
</evidence>
<dbReference type="Pfam" id="PF00892">
    <property type="entry name" value="EamA"/>
    <property type="match status" value="1"/>
</dbReference>
<evidence type="ECO:0000313" key="3">
    <source>
        <dbReference type="EMBL" id="MFC7670821.1"/>
    </source>
</evidence>
<dbReference type="Gene3D" id="1.10.3730.20">
    <property type="match status" value="1"/>
</dbReference>
<protein>
    <submittedName>
        <fullName evidence="3">EamA family transporter</fullName>
    </submittedName>
</protein>
<name>A0ABW2UEE8_9BACT</name>
<dbReference type="InterPro" id="IPR037185">
    <property type="entry name" value="EmrE-like"/>
</dbReference>
<feature type="transmembrane region" description="Helical" evidence="1">
    <location>
        <begin position="30"/>
        <end position="50"/>
    </location>
</feature>
<feature type="transmembrane region" description="Helical" evidence="1">
    <location>
        <begin position="62"/>
        <end position="82"/>
    </location>
</feature>
<dbReference type="PANTHER" id="PTHR22911:SF137">
    <property type="entry name" value="SOLUTE CARRIER FAMILY 35 MEMBER G2-RELATED"/>
    <property type="match status" value="1"/>
</dbReference>
<dbReference type="InterPro" id="IPR000620">
    <property type="entry name" value="EamA_dom"/>
</dbReference>
<comment type="caution">
    <text evidence="3">The sequence shown here is derived from an EMBL/GenBank/DDBJ whole genome shotgun (WGS) entry which is preliminary data.</text>
</comment>
<keyword evidence="1" id="KW-1133">Transmembrane helix</keyword>
<dbReference type="RefSeq" id="WP_380206566.1">
    <property type="nucleotide sequence ID" value="NZ_JBHTEK010000004.1"/>
</dbReference>
<dbReference type="Proteomes" id="UP001596513">
    <property type="component" value="Unassembled WGS sequence"/>
</dbReference>
<organism evidence="3 4">
    <name type="scientific">Hymenobacter humi</name>
    <dbReference type="NCBI Taxonomy" id="1411620"/>
    <lineage>
        <taxon>Bacteria</taxon>
        <taxon>Pseudomonadati</taxon>
        <taxon>Bacteroidota</taxon>
        <taxon>Cytophagia</taxon>
        <taxon>Cytophagales</taxon>
        <taxon>Hymenobacteraceae</taxon>
        <taxon>Hymenobacter</taxon>
    </lineage>
</organism>
<feature type="domain" description="EamA" evidence="2">
    <location>
        <begin position="2"/>
        <end position="136"/>
    </location>
</feature>
<evidence type="ECO:0000313" key="4">
    <source>
        <dbReference type="Proteomes" id="UP001596513"/>
    </source>
</evidence>
<feature type="transmembrane region" description="Helical" evidence="1">
    <location>
        <begin position="121"/>
        <end position="140"/>
    </location>
</feature>
<keyword evidence="1" id="KW-0812">Transmembrane</keyword>
<dbReference type="PANTHER" id="PTHR22911">
    <property type="entry name" value="ACYL-MALONYL CONDENSING ENZYME-RELATED"/>
    <property type="match status" value="1"/>
</dbReference>